<protein>
    <submittedName>
        <fullName evidence="2">Uncharacterized protein</fullName>
    </submittedName>
</protein>
<reference evidence="3" key="2">
    <citation type="submission" date="2015-01" db="EMBL/GenBank/DDBJ databases">
        <title>Evolutionary Origins and Diversification of the Mycorrhizal Mutualists.</title>
        <authorList>
            <consortium name="DOE Joint Genome Institute"/>
            <consortium name="Mycorrhizal Genomics Consortium"/>
            <person name="Kohler A."/>
            <person name="Kuo A."/>
            <person name="Nagy L.G."/>
            <person name="Floudas D."/>
            <person name="Copeland A."/>
            <person name="Barry K.W."/>
            <person name="Cichocki N."/>
            <person name="Veneault-Fourrey C."/>
            <person name="LaButti K."/>
            <person name="Lindquist E.A."/>
            <person name="Lipzen A."/>
            <person name="Lundell T."/>
            <person name="Morin E."/>
            <person name="Murat C."/>
            <person name="Riley R."/>
            <person name="Ohm R."/>
            <person name="Sun H."/>
            <person name="Tunlid A."/>
            <person name="Henrissat B."/>
            <person name="Grigoriev I.V."/>
            <person name="Hibbett D.S."/>
            <person name="Martin F."/>
        </authorList>
    </citation>
    <scope>NUCLEOTIDE SEQUENCE [LARGE SCALE GENOMIC DNA]</scope>
    <source>
        <strain evidence="3">F 1598</strain>
    </source>
</reference>
<name>A0A0C3ADI9_PILCF</name>
<dbReference type="InParanoid" id="A0A0C3ADI9"/>
<keyword evidence="3" id="KW-1185">Reference proteome</keyword>
<dbReference type="Proteomes" id="UP000054166">
    <property type="component" value="Unassembled WGS sequence"/>
</dbReference>
<reference evidence="2 3" key="1">
    <citation type="submission" date="2014-04" db="EMBL/GenBank/DDBJ databases">
        <authorList>
            <consortium name="DOE Joint Genome Institute"/>
            <person name="Kuo A."/>
            <person name="Tarkka M."/>
            <person name="Buscot F."/>
            <person name="Kohler A."/>
            <person name="Nagy L.G."/>
            <person name="Floudas D."/>
            <person name="Copeland A."/>
            <person name="Barry K.W."/>
            <person name="Cichocki N."/>
            <person name="Veneault-Fourrey C."/>
            <person name="LaButti K."/>
            <person name="Lindquist E.A."/>
            <person name="Lipzen A."/>
            <person name="Lundell T."/>
            <person name="Morin E."/>
            <person name="Murat C."/>
            <person name="Sun H."/>
            <person name="Tunlid A."/>
            <person name="Henrissat B."/>
            <person name="Grigoriev I.V."/>
            <person name="Hibbett D.S."/>
            <person name="Martin F."/>
            <person name="Nordberg H.P."/>
            <person name="Cantor M.N."/>
            <person name="Hua S.X."/>
        </authorList>
    </citation>
    <scope>NUCLEOTIDE SEQUENCE [LARGE SCALE GENOMIC DNA]</scope>
    <source>
        <strain evidence="2 3">F 1598</strain>
    </source>
</reference>
<accession>A0A0C3ADI9</accession>
<dbReference type="AlphaFoldDB" id="A0A0C3ADI9"/>
<sequence>MRSTRPSPPVAFASPTASTTVQHEHVPDSSVGLRGSAWEEGGSGDKDIECAKRQGRCTQHYSTTAPPKHLSRRRCRLRMQKRALAFNYLPLLEQSNSDPTLPSLVRAFRSRTPHHLKFALSHPQ</sequence>
<feature type="region of interest" description="Disordered" evidence="1">
    <location>
        <begin position="1"/>
        <end position="47"/>
    </location>
</feature>
<dbReference type="HOGENOM" id="CLU_2004798_0_0_1"/>
<evidence type="ECO:0000313" key="3">
    <source>
        <dbReference type="Proteomes" id="UP000054166"/>
    </source>
</evidence>
<evidence type="ECO:0000313" key="2">
    <source>
        <dbReference type="EMBL" id="KIM71868.1"/>
    </source>
</evidence>
<proteinExistence type="predicted"/>
<dbReference type="EMBL" id="KN833196">
    <property type="protein sequence ID" value="KIM71868.1"/>
    <property type="molecule type" value="Genomic_DNA"/>
</dbReference>
<evidence type="ECO:0000256" key="1">
    <source>
        <dbReference type="SAM" id="MobiDB-lite"/>
    </source>
</evidence>
<organism evidence="2 3">
    <name type="scientific">Piloderma croceum (strain F 1598)</name>
    <dbReference type="NCBI Taxonomy" id="765440"/>
    <lineage>
        <taxon>Eukaryota</taxon>
        <taxon>Fungi</taxon>
        <taxon>Dikarya</taxon>
        <taxon>Basidiomycota</taxon>
        <taxon>Agaricomycotina</taxon>
        <taxon>Agaricomycetes</taxon>
        <taxon>Agaricomycetidae</taxon>
        <taxon>Atheliales</taxon>
        <taxon>Atheliaceae</taxon>
        <taxon>Piloderma</taxon>
    </lineage>
</organism>
<gene>
    <name evidence="2" type="ORF">PILCRDRAFT_16650</name>
</gene>